<protein>
    <submittedName>
        <fullName evidence="1">Uncharacterized protein</fullName>
    </submittedName>
</protein>
<name>A0ABT9G1N2_LEPDI</name>
<comment type="caution">
    <text evidence="1">The sequence shown here is derived from an EMBL/GenBank/DDBJ whole genome shotgun (WGS) entry which is preliminary data.</text>
</comment>
<dbReference type="Proteomes" id="UP001235760">
    <property type="component" value="Unassembled WGS sequence"/>
</dbReference>
<sequence length="55" mass="6448">MTLLRLYALHRRGGRTVLTAWRLAWGSIQRDRDMAWPARRVRLPFVDSRSQDAAP</sequence>
<organism evidence="1 2">
    <name type="scientific">Leptothrix discophora</name>
    <dbReference type="NCBI Taxonomy" id="89"/>
    <lineage>
        <taxon>Bacteria</taxon>
        <taxon>Pseudomonadati</taxon>
        <taxon>Pseudomonadota</taxon>
        <taxon>Betaproteobacteria</taxon>
        <taxon>Burkholderiales</taxon>
        <taxon>Sphaerotilaceae</taxon>
        <taxon>Leptothrix</taxon>
    </lineage>
</organism>
<gene>
    <name evidence="1" type="ORF">Q8X39_06955</name>
</gene>
<dbReference type="EMBL" id="JAUZEE010000003">
    <property type="protein sequence ID" value="MDP4300372.1"/>
    <property type="molecule type" value="Genomic_DNA"/>
</dbReference>
<dbReference type="RefSeq" id="WP_305748933.1">
    <property type="nucleotide sequence ID" value="NZ_JAUZEE010000003.1"/>
</dbReference>
<proteinExistence type="predicted"/>
<evidence type="ECO:0000313" key="1">
    <source>
        <dbReference type="EMBL" id="MDP4300372.1"/>
    </source>
</evidence>
<keyword evidence="2" id="KW-1185">Reference proteome</keyword>
<reference evidence="1 2" key="1">
    <citation type="submission" date="2023-08" db="EMBL/GenBank/DDBJ databases">
        <authorList>
            <person name="Roldan D.M."/>
            <person name="Menes R.J."/>
        </authorList>
    </citation>
    <scope>NUCLEOTIDE SEQUENCE [LARGE SCALE GENOMIC DNA]</scope>
    <source>
        <strain evidence="1 2">CCM 2812</strain>
    </source>
</reference>
<accession>A0ABT9G1N2</accession>
<evidence type="ECO:0000313" key="2">
    <source>
        <dbReference type="Proteomes" id="UP001235760"/>
    </source>
</evidence>